<gene>
    <name evidence="9" type="ORF">EEB11_11380</name>
</gene>
<dbReference type="CDD" id="cd06261">
    <property type="entry name" value="TM_PBP2"/>
    <property type="match status" value="1"/>
</dbReference>
<dbReference type="PANTHER" id="PTHR30151">
    <property type="entry name" value="ALKANE SULFONATE ABC TRANSPORTER-RELATED, MEMBRANE SUBUNIT"/>
    <property type="match status" value="1"/>
</dbReference>
<keyword evidence="2 7" id="KW-0813">Transport</keyword>
<comment type="similarity">
    <text evidence="7">Belongs to the binding-protein-dependent transport system permease family.</text>
</comment>
<dbReference type="PANTHER" id="PTHR30151:SF20">
    <property type="entry name" value="ABC TRANSPORTER PERMEASE PROTEIN HI_0355-RELATED"/>
    <property type="match status" value="1"/>
</dbReference>
<dbReference type="Pfam" id="PF00528">
    <property type="entry name" value="BPD_transp_1"/>
    <property type="match status" value="1"/>
</dbReference>
<comment type="subcellular location">
    <subcellularLocation>
        <location evidence="1 7">Cell membrane</location>
        <topology evidence="1 7">Multi-pass membrane protein</topology>
    </subcellularLocation>
</comment>
<keyword evidence="6 7" id="KW-0472">Membrane</keyword>
<dbReference type="PROSITE" id="PS50928">
    <property type="entry name" value="ABC_TM1"/>
    <property type="match status" value="1"/>
</dbReference>
<organism evidence="9 10">
    <name type="scientific">Pseudotabrizicola sediminis</name>
    <dbReference type="NCBI Taxonomy" id="2486418"/>
    <lineage>
        <taxon>Bacteria</taxon>
        <taxon>Pseudomonadati</taxon>
        <taxon>Pseudomonadota</taxon>
        <taxon>Alphaproteobacteria</taxon>
        <taxon>Rhodobacterales</taxon>
        <taxon>Paracoccaceae</taxon>
        <taxon>Pseudotabrizicola</taxon>
    </lineage>
</organism>
<dbReference type="RefSeq" id="WP_135431434.1">
    <property type="nucleotide sequence ID" value="NZ_RPEM01000007.1"/>
</dbReference>
<dbReference type="Proteomes" id="UP000297741">
    <property type="component" value="Unassembled WGS sequence"/>
</dbReference>
<proteinExistence type="inferred from homology"/>
<evidence type="ECO:0000256" key="6">
    <source>
        <dbReference type="ARBA" id="ARBA00023136"/>
    </source>
</evidence>
<keyword evidence="4 7" id="KW-0812">Transmembrane</keyword>
<comment type="caution">
    <text evidence="9">The sequence shown here is derived from an EMBL/GenBank/DDBJ whole genome shotgun (WGS) entry which is preliminary data.</text>
</comment>
<keyword evidence="3" id="KW-1003">Cell membrane</keyword>
<evidence type="ECO:0000256" key="4">
    <source>
        <dbReference type="ARBA" id="ARBA00022692"/>
    </source>
</evidence>
<evidence type="ECO:0000256" key="3">
    <source>
        <dbReference type="ARBA" id="ARBA00022475"/>
    </source>
</evidence>
<dbReference type="InterPro" id="IPR035906">
    <property type="entry name" value="MetI-like_sf"/>
</dbReference>
<evidence type="ECO:0000259" key="8">
    <source>
        <dbReference type="PROSITE" id="PS50928"/>
    </source>
</evidence>
<feature type="domain" description="ABC transmembrane type-1" evidence="8">
    <location>
        <begin position="87"/>
        <end position="277"/>
    </location>
</feature>
<keyword evidence="10" id="KW-1185">Reference proteome</keyword>
<accession>A0ABY2KNV1</accession>
<evidence type="ECO:0000256" key="7">
    <source>
        <dbReference type="RuleBase" id="RU363032"/>
    </source>
</evidence>
<dbReference type="EMBL" id="RPEM01000007">
    <property type="protein sequence ID" value="TGD43060.1"/>
    <property type="molecule type" value="Genomic_DNA"/>
</dbReference>
<evidence type="ECO:0000313" key="9">
    <source>
        <dbReference type="EMBL" id="TGD43060.1"/>
    </source>
</evidence>
<dbReference type="Gene3D" id="1.10.3720.10">
    <property type="entry name" value="MetI-like"/>
    <property type="match status" value="1"/>
</dbReference>
<feature type="transmembrane region" description="Helical" evidence="7">
    <location>
        <begin position="95"/>
        <end position="113"/>
    </location>
</feature>
<feature type="transmembrane region" description="Helical" evidence="7">
    <location>
        <begin position="125"/>
        <end position="146"/>
    </location>
</feature>
<protein>
    <submittedName>
        <fullName evidence="9">ABC transporter permease</fullName>
    </submittedName>
</protein>
<name>A0ABY2KNV1_9RHOB</name>
<evidence type="ECO:0000256" key="2">
    <source>
        <dbReference type="ARBA" id="ARBA00022448"/>
    </source>
</evidence>
<feature type="transmembrane region" description="Helical" evidence="7">
    <location>
        <begin position="253"/>
        <end position="276"/>
    </location>
</feature>
<feature type="transmembrane region" description="Helical" evidence="7">
    <location>
        <begin position="7"/>
        <end position="27"/>
    </location>
</feature>
<dbReference type="InterPro" id="IPR000515">
    <property type="entry name" value="MetI-like"/>
</dbReference>
<feature type="transmembrane region" description="Helical" evidence="7">
    <location>
        <begin position="210"/>
        <end position="233"/>
    </location>
</feature>
<evidence type="ECO:0000256" key="1">
    <source>
        <dbReference type="ARBA" id="ARBA00004651"/>
    </source>
</evidence>
<sequence>MGKIAPVLTVLCAIFTLWYLAAVWMNATWVYDQAARSGTTVTLAEVIPQTMAQDRPLLPPPHQVAQVLWDGVTGQAVTSKRSLVYHGYVTLRGTMMGFVLGIVLGVALAMAIVRFRVMEVSVMPWAIISQTIPIVALAPMILTVSNQIGIDNREVPKAIIAAYLSFFPVLVSMIKGLRSPDQMQLDLLSTYGASEPQTFFKLRLPASLPYFFASLKVAVAAALVGTIIGELPTGAVEGLGARMLIGSQFGEPLIMWAALFAAAILAGGLILIVGWIERLARARMGVPA</sequence>
<evidence type="ECO:0000313" key="10">
    <source>
        <dbReference type="Proteomes" id="UP000297741"/>
    </source>
</evidence>
<evidence type="ECO:0000256" key="5">
    <source>
        <dbReference type="ARBA" id="ARBA00022989"/>
    </source>
</evidence>
<dbReference type="SUPFAM" id="SSF161098">
    <property type="entry name" value="MetI-like"/>
    <property type="match status" value="1"/>
</dbReference>
<keyword evidence="5 7" id="KW-1133">Transmembrane helix</keyword>
<reference evidence="9 10" key="1">
    <citation type="submission" date="2018-11" db="EMBL/GenBank/DDBJ databases">
        <title>Tabrizicola sp. isolated from sediment of alpine lake.</title>
        <authorList>
            <person name="Liu Z."/>
        </authorList>
    </citation>
    <scope>NUCLEOTIDE SEQUENCE [LARGE SCALE GENOMIC DNA]</scope>
    <source>
        <strain evidence="9 10">DRYC-M-16</strain>
    </source>
</reference>
<feature type="transmembrane region" description="Helical" evidence="7">
    <location>
        <begin position="158"/>
        <end position="177"/>
    </location>
</feature>